<keyword evidence="2" id="KW-1185">Reference proteome</keyword>
<proteinExistence type="predicted"/>
<sequence length="94" mass="9785">MVIPPPPASAPLENFKVCPSGLTGVASADTSCAFADNVRAAWYSSPGSAVMAYSPVTGQMYLMRCAPATTDVWAEAQRCVGTNARGALLVVYID</sequence>
<evidence type="ECO:0000313" key="2">
    <source>
        <dbReference type="Proteomes" id="UP000325690"/>
    </source>
</evidence>
<dbReference type="Proteomes" id="UP000325690">
    <property type="component" value="Unassembled WGS sequence"/>
</dbReference>
<organism evidence="1 2">
    <name type="scientific">Mycolicibacterium phlei DSM 43239 = CCUG 21000</name>
    <dbReference type="NCBI Taxonomy" id="1226750"/>
    <lineage>
        <taxon>Bacteria</taxon>
        <taxon>Bacillati</taxon>
        <taxon>Actinomycetota</taxon>
        <taxon>Actinomycetes</taxon>
        <taxon>Mycobacteriales</taxon>
        <taxon>Mycobacteriaceae</taxon>
        <taxon>Mycolicibacterium</taxon>
    </lineage>
</organism>
<comment type="caution">
    <text evidence="1">The sequence shown here is derived from an EMBL/GenBank/DDBJ whole genome shotgun (WGS) entry which is preliminary data.</text>
</comment>
<reference evidence="1 2" key="1">
    <citation type="submission" date="2012-10" db="EMBL/GenBank/DDBJ databases">
        <title>The draft sequence of the Mycobacterium pheli genome.</title>
        <authorList>
            <person name="Pettersson B.M.F."/>
            <person name="Das S."/>
            <person name="Dasgupta S."/>
            <person name="Bhattacharya A."/>
            <person name="Kirsebom L.A."/>
        </authorList>
    </citation>
    <scope>NUCLEOTIDE SEQUENCE [LARGE SCALE GENOMIC DNA]</scope>
    <source>
        <strain evidence="1 2">CCUG 21000</strain>
    </source>
</reference>
<gene>
    <name evidence="1" type="ORF">MPHL21000_13370</name>
</gene>
<name>A0A5N5V0Z7_MYCPH</name>
<dbReference type="EMBL" id="ANBP01000016">
    <property type="protein sequence ID" value="KAB7755328.1"/>
    <property type="molecule type" value="Genomic_DNA"/>
</dbReference>
<protein>
    <submittedName>
        <fullName evidence="1">Uncharacterized protein</fullName>
    </submittedName>
</protein>
<accession>A0A5N5V0Z7</accession>
<dbReference type="AlphaFoldDB" id="A0A5N5V0Z7"/>
<evidence type="ECO:0000313" key="1">
    <source>
        <dbReference type="EMBL" id="KAB7755328.1"/>
    </source>
</evidence>